<dbReference type="AlphaFoldDB" id="A0A9W7LFY9"/>
<evidence type="ECO:0000256" key="1">
    <source>
        <dbReference type="SAM" id="Phobius"/>
    </source>
</evidence>
<reference evidence="3" key="1">
    <citation type="journal article" date="2023" name="Commun. Biol.">
        <title>Genome analysis of Parmales, the sister group of diatoms, reveals the evolutionary specialization of diatoms from phago-mixotrophs to photoautotrophs.</title>
        <authorList>
            <person name="Ban H."/>
            <person name="Sato S."/>
            <person name="Yoshikawa S."/>
            <person name="Yamada K."/>
            <person name="Nakamura Y."/>
            <person name="Ichinomiya M."/>
            <person name="Sato N."/>
            <person name="Blanc-Mathieu R."/>
            <person name="Endo H."/>
            <person name="Kuwata A."/>
            <person name="Ogata H."/>
        </authorList>
    </citation>
    <scope>NUCLEOTIDE SEQUENCE [LARGE SCALE GENOMIC DNA]</scope>
</reference>
<name>A0A9W7LFY9_9STRA</name>
<protein>
    <submittedName>
        <fullName evidence="2">Uncharacterized protein</fullName>
    </submittedName>
</protein>
<dbReference type="OrthoDB" id="189900at2759"/>
<keyword evidence="1" id="KW-0472">Membrane</keyword>
<keyword evidence="1" id="KW-1133">Transmembrane helix</keyword>
<keyword evidence="3" id="KW-1185">Reference proteome</keyword>
<feature type="transmembrane region" description="Helical" evidence="1">
    <location>
        <begin position="114"/>
        <end position="140"/>
    </location>
</feature>
<feature type="transmembrane region" description="Helical" evidence="1">
    <location>
        <begin position="46"/>
        <end position="67"/>
    </location>
</feature>
<gene>
    <name evidence="2" type="ORF">TrCOL_g1378</name>
</gene>
<organism evidence="2 3">
    <name type="scientific">Triparma columacea</name>
    <dbReference type="NCBI Taxonomy" id="722753"/>
    <lineage>
        <taxon>Eukaryota</taxon>
        <taxon>Sar</taxon>
        <taxon>Stramenopiles</taxon>
        <taxon>Ochrophyta</taxon>
        <taxon>Bolidophyceae</taxon>
        <taxon>Parmales</taxon>
        <taxon>Triparmaceae</taxon>
        <taxon>Triparma</taxon>
    </lineage>
</organism>
<evidence type="ECO:0000313" key="2">
    <source>
        <dbReference type="EMBL" id="GMI48521.1"/>
    </source>
</evidence>
<dbReference type="EMBL" id="BRYA01000403">
    <property type="protein sequence ID" value="GMI48521.1"/>
    <property type="molecule type" value="Genomic_DNA"/>
</dbReference>
<feature type="transmembrane region" description="Helical" evidence="1">
    <location>
        <begin position="74"/>
        <end position="94"/>
    </location>
</feature>
<evidence type="ECO:0000313" key="3">
    <source>
        <dbReference type="Proteomes" id="UP001165065"/>
    </source>
</evidence>
<comment type="caution">
    <text evidence="2">The sequence shown here is derived from an EMBL/GenBank/DDBJ whole genome shotgun (WGS) entry which is preliminary data.</text>
</comment>
<sequence>MAMNMNLRGVGGGVEGEGEDPYTRFLATDANGNVLEENPTTRIGEVGVGTFIILFLLIAYVGICCFGSMMKKPGLLYCQSTFWFATIIIFLFQAQRTDRYIQEEEQVDEVDEYFNARLFLLIMLIMTSFCSCCCWISWVLSPPVTPQHTESHAESNFLKGRPL</sequence>
<accession>A0A9W7LFY9</accession>
<proteinExistence type="predicted"/>
<dbReference type="Proteomes" id="UP001165065">
    <property type="component" value="Unassembled WGS sequence"/>
</dbReference>
<keyword evidence="1" id="KW-0812">Transmembrane</keyword>